<dbReference type="EMBL" id="MRYD01000269">
    <property type="protein sequence ID" value="OSZ56653.1"/>
    <property type="molecule type" value="Genomic_DNA"/>
</dbReference>
<comment type="caution">
    <text evidence="3">The sequence shown here is derived from an EMBL/GenBank/DDBJ whole genome shotgun (WGS) entry which is preliminary data.</text>
</comment>
<feature type="domain" description="DUF6777" evidence="2">
    <location>
        <begin position="53"/>
        <end position="214"/>
    </location>
</feature>
<feature type="region of interest" description="Disordered" evidence="1">
    <location>
        <begin position="1"/>
        <end position="48"/>
    </location>
</feature>
<feature type="non-terminal residue" evidence="3">
    <location>
        <position position="1"/>
    </location>
</feature>
<feature type="region of interest" description="Disordered" evidence="1">
    <location>
        <begin position="206"/>
        <end position="352"/>
    </location>
</feature>
<accession>A0ABX3YBM7</accession>
<evidence type="ECO:0000259" key="2">
    <source>
        <dbReference type="Pfam" id="PF20568"/>
    </source>
</evidence>
<evidence type="ECO:0000313" key="4">
    <source>
        <dbReference type="Proteomes" id="UP000194266"/>
    </source>
</evidence>
<feature type="compositionally biased region" description="Basic and acidic residues" evidence="1">
    <location>
        <begin position="206"/>
        <end position="224"/>
    </location>
</feature>
<proteinExistence type="predicted"/>
<protein>
    <recommendedName>
        <fullName evidence="2">DUF6777 domain-containing protein</fullName>
    </recommendedName>
</protein>
<gene>
    <name evidence="3" type="ORF">OQI_31700</name>
</gene>
<dbReference type="Proteomes" id="UP000194266">
    <property type="component" value="Unassembled WGS sequence"/>
</dbReference>
<dbReference type="InterPro" id="IPR046704">
    <property type="entry name" value="DUF6777"/>
</dbReference>
<feature type="compositionally biased region" description="Pro residues" evidence="1">
    <location>
        <begin position="316"/>
        <end position="331"/>
    </location>
</feature>
<keyword evidence="4" id="KW-1185">Reference proteome</keyword>
<organism evidence="3 4">
    <name type="scientific">Streptomyces pharetrae CZA14</name>
    <dbReference type="NCBI Taxonomy" id="1144883"/>
    <lineage>
        <taxon>Bacteria</taxon>
        <taxon>Bacillati</taxon>
        <taxon>Actinomycetota</taxon>
        <taxon>Actinomycetes</taxon>
        <taxon>Kitasatosporales</taxon>
        <taxon>Streptomycetaceae</taxon>
        <taxon>Streptomyces</taxon>
    </lineage>
</organism>
<feature type="compositionally biased region" description="Acidic residues" evidence="1">
    <location>
        <begin position="241"/>
        <end position="252"/>
    </location>
</feature>
<dbReference type="Pfam" id="PF20568">
    <property type="entry name" value="DUF6777"/>
    <property type="match status" value="1"/>
</dbReference>
<name>A0ABX3YBM7_9ACTN</name>
<feature type="compositionally biased region" description="Low complexity" evidence="1">
    <location>
        <begin position="230"/>
        <end position="240"/>
    </location>
</feature>
<dbReference type="RefSeq" id="WP_086172655.1">
    <property type="nucleotide sequence ID" value="NZ_MRYD01000269.1"/>
</dbReference>
<evidence type="ECO:0000313" key="3">
    <source>
        <dbReference type="EMBL" id="OSZ56653.1"/>
    </source>
</evidence>
<feature type="compositionally biased region" description="Acidic residues" evidence="1">
    <location>
        <begin position="281"/>
        <end position="294"/>
    </location>
</feature>
<feature type="compositionally biased region" description="Polar residues" evidence="1">
    <location>
        <begin position="253"/>
        <end position="264"/>
    </location>
</feature>
<reference evidence="3 4" key="1">
    <citation type="submission" date="2016-12" db="EMBL/GenBank/DDBJ databases">
        <title>Genome Mining:The Detection of Biosynthetic Gene Clusters to Aid in the Expression of Curamycin A produced by Streptomyces sp. strain CZA14.</title>
        <authorList>
            <person name="Durrell K.A."/>
            <person name="Kirby B.M."/>
            <person name="Khan W."/>
            <person name="Mthethwa T."/>
            <person name="Le Roes-Hill M."/>
        </authorList>
    </citation>
    <scope>NUCLEOTIDE SEQUENCE [LARGE SCALE GENOMIC DNA]</scope>
    <source>
        <strain evidence="3 4">CZA14</strain>
    </source>
</reference>
<sequence length="352" mass="37020">TRGDGGSGGREVFLMAADEEGPDPFTPSTARKSAVKPVTPSPTQSIGTNEVRRLNAGRAGVYGGTEKVSACDVERQISYLRENPAKSEAFGSVLGITPSDVPGYLRGLTPVQLQWDTRVTNHGYRDGKANPYQAILQSGTAVLVDDRGLPRVRCACGNPLTDPVQQHSGYRRTGDAWPAFNASNVVVMQPAQQVVTTFVLRDSENDKWVARPRGDDGDNDEPTRPPRATPTPSVSVVSPSPDDETSAPDDETSTPGEDTSTPGDETSAPEEETSTPGEDTPAPEEETSAPEEDTSTPGEDTSTPERDTSTPGPDTVSPPEPVTSTPLPEPSPATSTTLPPSMPAPATSAPSM</sequence>
<feature type="compositionally biased region" description="Low complexity" evidence="1">
    <location>
        <begin position="332"/>
        <end position="352"/>
    </location>
</feature>
<evidence type="ECO:0000256" key="1">
    <source>
        <dbReference type="SAM" id="MobiDB-lite"/>
    </source>
</evidence>